<dbReference type="eggNOG" id="ENOG502SDMG">
    <property type="taxonomic scope" value="Eukaryota"/>
</dbReference>
<dbReference type="Proteomes" id="UP000026961">
    <property type="component" value="Chromosome 4"/>
</dbReference>
<feature type="region of interest" description="Disordered" evidence="1">
    <location>
        <begin position="69"/>
        <end position="93"/>
    </location>
</feature>
<keyword evidence="3" id="KW-1185">Reference proteome</keyword>
<name>A0A0D9ZPQ2_9ORYZ</name>
<accession>A0A0D9ZPQ2</accession>
<dbReference type="HOGENOM" id="CLU_186364_0_0_1"/>
<dbReference type="EnsemblPlants" id="OGLUM04G22810.1">
    <property type="protein sequence ID" value="OGLUM04G22810.1"/>
    <property type="gene ID" value="OGLUM04G22810"/>
</dbReference>
<reference evidence="2" key="1">
    <citation type="submission" date="2015-04" db="UniProtKB">
        <authorList>
            <consortium name="EnsemblPlants"/>
        </authorList>
    </citation>
    <scope>IDENTIFICATION</scope>
</reference>
<protein>
    <submittedName>
        <fullName evidence="2">Uncharacterized protein</fullName>
    </submittedName>
</protein>
<evidence type="ECO:0000313" key="3">
    <source>
        <dbReference type="Proteomes" id="UP000026961"/>
    </source>
</evidence>
<dbReference type="PANTHER" id="PTHR48175">
    <property type="entry name" value="OS04G0581700 PROTEIN"/>
    <property type="match status" value="1"/>
</dbReference>
<evidence type="ECO:0000313" key="2">
    <source>
        <dbReference type="EnsemblPlants" id="OGLUM04G22810.1"/>
    </source>
</evidence>
<proteinExistence type="predicted"/>
<dbReference type="AlphaFoldDB" id="A0A0D9ZPQ2"/>
<dbReference type="STRING" id="40148.A0A0D9ZPQ2"/>
<organism evidence="2">
    <name type="scientific">Oryza glumipatula</name>
    <dbReference type="NCBI Taxonomy" id="40148"/>
    <lineage>
        <taxon>Eukaryota</taxon>
        <taxon>Viridiplantae</taxon>
        <taxon>Streptophyta</taxon>
        <taxon>Embryophyta</taxon>
        <taxon>Tracheophyta</taxon>
        <taxon>Spermatophyta</taxon>
        <taxon>Magnoliopsida</taxon>
        <taxon>Liliopsida</taxon>
        <taxon>Poales</taxon>
        <taxon>Poaceae</taxon>
        <taxon>BOP clade</taxon>
        <taxon>Oryzoideae</taxon>
        <taxon>Oryzeae</taxon>
        <taxon>Oryzinae</taxon>
        <taxon>Oryza</taxon>
    </lineage>
</organism>
<dbReference type="PANTHER" id="PTHR48175:SF3">
    <property type="entry name" value="OS04G0581700 PROTEIN"/>
    <property type="match status" value="1"/>
</dbReference>
<reference evidence="2" key="2">
    <citation type="submission" date="2018-05" db="EMBL/GenBank/DDBJ databases">
        <title>OgluRS3 (Oryza glumaepatula Reference Sequence Version 3).</title>
        <authorList>
            <person name="Zhang J."/>
            <person name="Kudrna D."/>
            <person name="Lee S."/>
            <person name="Talag J."/>
            <person name="Welchert J."/>
            <person name="Wing R.A."/>
        </authorList>
    </citation>
    <scope>NUCLEOTIDE SEQUENCE [LARGE SCALE GENOMIC DNA]</scope>
</reference>
<evidence type="ECO:0000256" key="1">
    <source>
        <dbReference type="SAM" id="MobiDB-lite"/>
    </source>
</evidence>
<dbReference type="Gramene" id="OGLUM04G22810.1">
    <property type="protein sequence ID" value="OGLUM04G22810.1"/>
    <property type="gene ID" value="OGLUM04G22810"/>
</dbReference>
<sequence length="93" mass="10549">MILVAVVAELLEEYTVLVARVLEQLFNDAPFPRRMRFLMLRSLPFVPPPLPPPPPSHALRGKLRVRSKFKPKRPSAVGKNGSKYGPRKFTAEK</sequence>